<dbReference type="AlphaFoldDB" id="A0A914AWD9"/>
<evidence type="ECO:0000313" key="1">
    <source>
        <dbReference type="EnsemblMetazoa" id="XP_038067571.1"/>
    </source>
</evidence>
<dbReference type="EnsemblMetazoa" id="XM_038211643.1">
    <property type="protein sequence ID" value="XP_038067571.1"/>
    <property type="gene ID" value="LOC119737352"/>
</dbReference>
<accession>A0A914AWD9</accession>
<organism evidence="1 2">
    <name type="scientific">Patiria miniata</name>
    <name type="common">Bat star</name>
    <name type="synonym">Asterina miniata</name>
    <dbReference type="NCBI Taxonomy" id="46514"/>
    <lineage>
        <taxon>Eukaryota</taxon>
        <taxon>Metazoa</taxon>
        <taxon>Echinodermata</taxon>
        <taxon>Eleutherozoa</taxon>
        <taxon>Asterozoa</taxon>
        <taxon>Asteroidea</taxon>
        <taxon>Valvatacea</taxon>
        <taxon>Valvatida</taxon>
        <taxon>Asterinidae</taxon>
        <taxon>Patiria</taxon>
    </lineage>
</organism>
<dbReference type="Proteomes" id="UP000887568">
    <property type="component" value="Unplaced"/>
</dbReference>
<evidence type="ECO:0000313" key="2">
    <source>
        <dbReference type="Proteomes" id="UP000887568"/>
    </source>
</evidence>
<dbReference type="GeneID" id="119737352"/>
<proteinExistence type="predicted"/>
<reference evidence="1" key="1">
    <citation type="submission" date="2022-11" db="UniProtKB">
        <authorList>
            <consortium name="EnsemblMetazoa"/>
        </authorList>
    </citation>
    <scope>IDENTIFICATION</scope>
</reference>
<dbReference type="OrthoDB" id="9973264at2759"/>
<dbReference type="RefSeq" id="XP_038067571.1">
    <property type="nucleotide sequence ID" value="XM_038211643.1"/>
</dbReference>
<keyword evidence="2" id="KW-1185">Reference proteome</keyword>
<name>A0A914AWD9_PATMI</name>
<sequence>MTTKSVSAPKVTQTPLELHELGALLREINSTSANNSSTRLGLSNFSDKNWKELLKSPIYGRICLTEGANRQTIPAKLSSAPGRKTAFVFGPDTVCGALLEKKPYELLLHLGFLPEYIHLKACIQKSKYWIVLLSGSLNNQQNPIVPATWEGMEELIGTCYPAALEPVLSHWPTIKTNPVEYFEKEVDFRFITAVSDPTGPLYMSYDKFKSLPRPQTAWQTRLFLYCELRMFELFSGDGLTCREDGTKGEKEYVCMNYELENIDRKHWLAIPLDVEVPQEVRMKYGNNSYKICMLF</sequence>
<protein>
    <submittedName>
        <fullName evidence="1">Uncharacterized protein</fullName>
    </submittedName>
</protein>
<dbReference type="OMA" id="FLPEYIH"/>